<accession>C5K7H7</accession>
<evidence type="ECO:0000313" key="3">
    <source>
        <dbReference type="Proteomes" id="UP000007800"/>
    </source>
</evidence>
<dbReference type="GeneID" id="9039773"/>
<organism evidence="3">
    <name type="scientific">Perkinsus marinus (strain ATCC 50983 / TXsc)</name>
    <dbReference type="NCBI Taxonomy" id="423536"/>
    <lineage>
        <taxon>Eukaryota</taxon>
        <taxon>Sar</taxon>
        <taxon>Alveolata</taxon>
        <taxon>Perkinsozoa</taxon>
        <taxon>Perkinsea</taxon>
        <taxon>Perkinsida</taxon>
        <taxon>Perkinsidae</taxon>
        <taxon>Perkinsus</taxon>
    </lineage>
</organism>
<reference evidence="2 3" key="1">
    <citation type="submission" date="2008-07" db="EMBL/GenBank/DDBJ databases">
        <authorList>
            <person name="El-Sayed N."/>
            <person name="Caler E."/>
            <person name="Inman J."/>
            <person name="Amedeo P."/>
            <person name="Hass B."/>
            <person name="Wortman J."/>
        </authorList>
    </citation>
    <scope>NUCLEOTIDE SEQUENCE [LARGE SCALE GENOMIC DNA]</scope>
    <source>
        <strain evidence="3">ATCC 50983 / TXsc</strain>
    </source>
</reference>
<evidence type="ECO:0000256" key="1">
    <source>
        <dbReference type="SAM" id="MobiDB-lite"/>
    </source>
</evidence>
<name>C5K7H7_PERM5</name>
<dbReference type="AlphaFoldDB" id="C5K7H7"/>
<dbReference type="Proteomes" id="UP000007800">
    <property type="component" value="Unassembled WGS sequence"/>
</dbReference>
<dbReference type="EMBL" id="GG671079">
    <property type="protein sequence ID" value="EER19512.1"/>
    <property type="molecule type" value="Genomic_DNA"/>
</dbReference>
<protein>
    <submittedName>
        <fullName evidence="2">Uncharacterized protein</fullName>
    </submittedName>
</protein>
<feature type="region of interest" description="Disordered" evidence="1">
    <location>
        <begin position="147"/>
        <end position="177"/>
    </location>
</feature>
<dbReference type="InParanoid" id="C5K7H7"/>
<keyword evidence="3" id="KW-1185">Reference proteome</keyword>
<evidence type="ECO:0000313" key="2">
    <source>
        <dbReference type="EMBL" id="EER19512.1"/>
    </source>
</evidence>
<sequence length="205" mass="22145">MWPCFLREVAADVRGFANQLHRDVYGDLETPSTGMSDAEELTDAEVAEEADACFWEGDPFGALTSVDVLTCPSGAKSRYGRHRCIEDDDCCSKSLTSSSSVSVIDAVVQTEGGYVEELQETVAALEAQIDELRRMLVCDTVPLPSMNPPNALPLSNSVQGPRRGEEERTATSRASSIQCTSIPTTESFIIYSSEDLDGFSDLSGS</sequence>
<gene>
    <name evidence="2" type="ORF">Pmar_PMAR012493</name>
</gene>
<proteinExistence type="predicted"/>
<dbReference type="RefSeq" id="XP_002787716.1">
    <property type="nucleotide sequence ID" value="XM_002787670.1"/>
</dbReference>